<feature type="compositionally biased region" description="Polar residues" evidence="1">
    <location>
        <begin position="302"/>
        <end position="315"/>
    </location>
</feature>
<proteinExistence type="predicted"/>
<dbReference type="EMBL" id="HBJA01075964">
    <property type="protein sequence ID" value="CAE0815481.1"/>
    <property type="molecule type" value="Transcribed_RNA"/>
</dbReference>
<evidence type="ECO:0000256" key="1">
    <source>
        <dbReference type="SAM" id="MobiDB-lite"/>
    </source>
</evidence>
<feature type="region of interest" description="Disordered" evidence="1">
    <location>
        <begin position="56"/>
        <end position="147"/>
    </location>
</feature>
<feature type="compositionally biased region" description="Low complexity" evidence="1">
    <location>
        <begin position="85"/>
        <end position="98"/>
    </location>
</feature>
<feature type="region of interest" description="Disordered" evidence="1">
    <location>
        <begin position="1"/>
        <end position="33"/>
    </location>
</feature>
<feature type="compositionally biased region" description="Basic and acidic residues" evidence="1">
    <location>
        <begin position="261"/>
        <end position="278"/>
    </location>
</feature>
<accession>A0A7S4D3Y7</accession>
<evidence type="ECO:0000313" key="2">
    <source>
        <dbReference type="EMBL" id="CAE0815481.1"/>
    </source>
</evidence>
<gene>
    <name evidence="2" type="ORF">EGYM00163_LOCUS26639</name>
</gene>
<feature type="compositionally biased region" description="Polar residues" evidence="1">
    <location>
        <begin position="111"/>
        <end position="131"/>
    </location>
</feature>
<reference evidence="2" key="1">
    <citation type="submission" date="2021-01" db="EMBL/GenBank/DDBJ databases">
        <authorList>
            <person name="Corre E."/>
            <person name="Pelletier E."/>
            <person name="Niang G."/>
            <person name="Scheremetjew M."/>
            <person name="Finn R."/>
            <person name="Kale V."/>
            <person name="Holt S."/>
            <person name="Cochrane G."/>
            <person name="Meng A."/>
            <person name="Brown T."/>
            <person name="Cohen L."/>
        </authorList>
    </citation>
    <scope>NUCLEOTIDE SEQUENCE</scope>
    <source>
        <strain evidence="2">CCMP1594</strain>
    </source>
</reference>
<protein>
    <submittedName>
        <fullName evidence="2">Uncharacterized protein</fullName>
    </submittedName>
</protein>
<sequence length="581" mass="61523">MTLVDAGAPLVKQTPKRAPKGSRVSAAASWDLQSPYEAPVHVVKLGLDEGCPPLLPHGAITVGPPPRGVKAAGSKASSTRGQKDSSVAGSAANAAATSRRPSLQGADTRPGSGSTVTYATTDQSQLTNVAGESSPRRRPRPRLPRAKNAKDNLAAMLSPGAVFVAPQPPPRGQRIIQGSPEPMVLGPGPHYVRQVSYKPNTCLRGMTWESPRPDYYYPPPTPHSDHVVTFDDGLLYHDPLELQMSNRFAESSTALPSPRSPRKEQIRQHSPRSHEGRPKLQGPRPEYIIQKPRPPPPAIQPNTSALQSKDPTPVQSLAEDKGLGQLKGQEYRSMVAQLMRGFVPPPPAPHKMKSVGPAFTPQNASPTHRYVGLGSLGNATGPYGPAIAARSDARHALMFEDFESPVPLESEAKRSAAAMDADLMKMVEGDEDQKASFDHDAAAPPTITIEQNSMSVDQNATSTHAMYTPEVQIRFAANSALQADREHDCNPSDGFGPIVIDLVDQHAASDAQWMVRAIPSDPQMAPELTVAAVGGQAVFDSIPVAPGKGPLVLSFSASSGADPSASFPAPTLAGGPIAVQV</sequence>
<organism evidence="2">
    <name type="scientific">Eutreptiella gymnastica</name>
    <dbReference type="NCBI Taxonomy" id="73025"/>
    <lineage>
        <taxon>Eukaryota</taxon>
        <taxon>Discoba</taxon>
        <taxon>Euglenozoa</taxon>
        <taxon>Euglenida</taxon>
        <taxon>Spirocuta</taxon>
        <taxon>Euglenophyceae</taxon>
        <taxon>Eutreptiales</taxon>
        <taxon>Eutreptiaceae</taxon>
        <taxon>Eutreptiella</taxon>
    </lineage>
</organism>
<dbReference type="AlphaFoldDB" id="A0A7S4D3Y7"/>
<name>A0A7S4D3Y7_9EUGL</name>
<feature type="region of interest" description="Disordered" evidence="1">
    <location>
        <begin position="249"/>
        <end position="320"/>
    </location>
</feature>
<feature type="compositionally biased region" description="Basic residues" evidence="1">
    <location>
        <begin position="136"/>
        <end position="147"/>
    </location>
</feature>